<gene>
    <name evidence="1" type="ORF">CEXT_86601</name>
</gene>
<accession>A0AAV4N8J0</accession>
<dbReference type="EMBL" id="BPLR01002992">
    <property type="protein sequence ID" value="GIX80006.1"/>
    <property type="molecule type" value="Genomic_DNA"/>
</dbReference>
<proteinExistence type="predicted"/>
<name>A0AAV4N8J0_CAEEX</name>
<sequence>MNAKDSPLKVPSVSSHPVFQKSCFERGTALLVISVDAFLKGNSFKAADSLKDLRDGKIHTHRKLPAVVPQEKKINT</sequence>
<dbReference type="AlphaFoldDB" id="A0AAV4N8J0"/>
<keyword evidence="2" id="KW-1185">Reference proteome</keyword>
<protein>
    <submittedName>
        <fullName evidence="1">Uncharacterized protein</fullName>
    </submittedName>
</protein>
<dbReference type="Proteomes" id="UP001054945">
    <property type="component" value="Unassembled WGS sequence"/>
</dbReference>
<evidence type="ECO:0000313" key="1">
    <source>
        <dbReference type="EMBL" id="GIX80006.1"/>
    </source>
</evidence>
<reference evidence="1 2" key="1">
    <citation type="submission" date="2021-06" db="EMBL/GenBank/DDBJ databases">
        <title>Caerostris extrusa draft genome.</title>
        <authorList>
            <person name="Kono N."/>
            <person name="Arakawa K."/>
        </authorList>
    </citation>
    <scope>NUCLEOTIDE SEQUENCE [LARGE SCALE GENOMIC DNA]</scope>
</reference>
<evidence type="ECO:0000313" key="2">
    <source>
        <dbReference type="Proteomes" id="UP001054945"/>
    </source>
</evidence>
<organism evidence="1 2">
    <name type="scientific">Caerostris extrusa</name>
    <name type="common">Bark spider</name>
    <name type="synonym">Caerostris bankana</name>
    <dbReference type="NCBI Taxonomy" id="172846"/>
    <lineage>
        <taxon>Eukaryota</taxon>
        <taxon>Metazoa</taxon>
        <taxon>Ecdysozoa</taxon>
        <taxon>Arthropoda</taxon>
        <taxon>Chelicerata</taxon>
        <taxon>Arachnida</taxon>
        <taxon>Araneae</taxon>
        <taxon>Araneomorphae</taxon>
        <taxon>Entelegynae</taxon>
        <taxon>Araneoidea</taxon>
        <taxon>Araneidae</taxon>
        <taxon>Caerostris</taxon>
    </lineage>
</organism>
<comment type="caution">
    <text evidence="1">The sequence shown here is derived from an EMBL/GenBank/DDBJ whole genome shotgun (WGS) entry which is preliminary data.</text>
</comment>